<dbReference type="GO" id="GO:0016757">
    <property type="term" value="F:glycosyltransferase activity"/>
    <property type="evidence" value="ECO:0007669"/>
    <property type="project" value="UniProtKB-KW"/>
</dbReference>
<evidence type="ECO:0000256" key="2">
    <source>
        <dbReference type="ARBA" id="ARBA00006739"/>
    </source>
</evidence>
<evidence type="ECO:0000256" key="4">
    <source>
        <dbReference type="ARBA" id="ARBA00022679"/>
    </source>
</evidence>
<reference evidence="7 8" key="1">
    <citation type="submission" date="2016-10" db="EMBL/GenBank/DDBJ databases">
        <authorList>
            <person name="de Groot N.N."/>
        </authorList>
    </citation>
    <scope>NUCLEOTIDE SEQUENCE [LARGE SCALE GENOMIC DNA]</scope>
    <source>
        <strain evidence="7 8">CGMCC 4.1877</strain>
    </source>
</reference>
<dbReference type="PANTHER" id="PTHR43179:SF12">
    <property type="entry name" value="GALACTOFURANOSYLTRANSFERASE GLFT2"/>
    <property type="match status" value="1"/>
</dbReference>
<comment type="pathway">
    <text evidence="1">Cell wall biogenesis; cell wall polysaccharide biosynthesis.</text>
</comment>
<sequence length="317" mass="34305">MDPADPLIDPELQTRPHPPAEAARTTVVVITRDRCDELLRTLAHLEALPDPAPVIVVDNGSTDGTVTAVRDRHPRTQLVAGPDNLGAVGRNVAVARVRTPYVTFCDDDTRPQPGALSRAADVLDAHPGVASVTGRCLVEPGLAEDPITPEMRHSPVPAPDDLPGPALLGIMAGLTTIRTAAFRAAGGFHPRLWIGGEEELLALDLAAAGWWMCWCEDVVVHHAPSTLRDPRARRRLGIRNTLWTVWLRRPVRSALRRTGAVLRSAPADRATVGAVLAALAGLGWVLRERRVVPPAVEHGLWLLEEPQRTSIARRYVG</sequence>
<dbReference type="STRING" id="260086.SAMN05216207_1011191"/>
<organism evidence="7 8">
    <name type="scientific">Pseudonocardia ammonioxydans</name>
    <dbReference type="NCBI Taxonomy" id="260086"/>
    <lineage>
        <taxon>Bacteria</taxon>
        <taxon>Bacillati</taxon>
        <taxon>Actinomycetota</taxon>
        <taxon>Actinomycetes</taxon>
        <taxon>Pseudonocardiales</taxon>
        <taxon>Pseudonocardiaceae</taxon>
        <taxon>Pseudonocardia</taxon>
    </lineage>
</organism>
<evidence type="ECO:0000256" key="1">
    <source>
        <dbReference type="ARBA" id="ARBA00004776"/>
    </source>
</evidence>
<feature type="region of interest" description="Disordered" evidence="5">
    <location>
        <begin position="1"/>
        <end position="23"/>
    </location>
</feature>
<dbReference type="RefSeq" id="WP_093342340.1">
    <property type="nucleotide sequence ID" value="NZ_FOUY01000011.1"/>
</dbReference>
<evidence type="ECO:0000259" key="6">
    <source>
        <dbReference type="Pfam" id="PF00535"/>
    </source>
</evidence>
<dbReference type="Pfam" id="PF00535">
    <property type="entry name" value="Glycos_transf_2"/>
    <property type="match status" value="1"/>
</dbReference>
<comment type="similarity">
    <text evidence="2">Belongs to the glycosyltransferase 2 family.</text>
</comment>
<dbReference type="EMBL" id="FOUY01000011">
    <property type="protein sequence ID" value="SFN28163.1"/>
    <property type="molecule type" value="Genomic_DNA"/>
</dbReference>
<dbReference type="AlphaFoldDB" id="A0A1I4XRU6"/>
<evidence type="ECO:0000256" key="5">
    <source>
        <dbReference type="SAM" id="MobiDB-lite"/>
    </source>
</evidence>
<dbReference type="Gene3D" id="3.90.550.10">
    <property type="entry name" value="Spore Coat Polysaccharide Biosynthesis Protein SpsA, Chain A"/>
    <property type="match status" value="1"/>
</dbReference>
<protein>
    <submittedName>
        <fullName evidence="7">Glycosyltransferase, GT2 family</fullName>
    </submittedName>
</protein>
<dbReference type="SUPFAM" id="SSF53448">
    <property type="entry name" value="Nucleotide-diphospho-sugar transferases"/>
    <property type="match status" value="1"/>
</dbReference>
<dbReference type="InterPro" id="IPR029044">
    <property type="entry name" value="Nucleotide-diphossugar_trans"/>
</dbReference>
<proteinExistence type="inferred from homology"/>
<dbReference type="OrthoDB" id="9787979at2"/>
<evidence type="ECO:0000313" key="7">
    <source>
        <dbReference type="EMBL" id="SFN28163.1"/>
    </source>
</evidence>
<gene>
    <name evidence="7" type="ORF">SAMN05216207_1011191</name>
</gene>
<dbReference type="PANTHER" id="PTHR43179">
    <property type="entry name" value="RHAMNOSYLTRANSFERASE WBBL"/>
    <property type="match status" value="1"/>
</dbReference>
<keyword evidence="4 7" id="KW-0808">Transferase</keyword>
<evidence type="ECO:0000313" key="8">
    <source>
        <dbReference type="Proteomes" id="UP000199614"/>
    </source>
</evidence>
<feature type="domain" description="Glycosyltransferase 2-like" evidence="6">
    <location>
        <begin position="26"/>
        <end position="135"/>
    </location>
</feature>
<evidence type="ECO:0000256" key="3">
    <source>
        <dbReference type="ARBA" id="ARBA00022676"/>
    </source>
</evidence>
<accession>A0A1I4XRU6</accession>
<keyword evidence="8" id="KW-1185">Reference proteome</keyword>
<dbReference type="Proteomes" id="UP000199614">
    <property type="component" value="Unassembled WGS sequence"/>
</dbReference>
<dbReference type="InterPro" id="IPR001173">
    <property type="entry name" value="Glyco_trans_2-like"/>
</dbReference>
<name>A0A1I4XRU6_PSUAM</name>
<keyword evidence="3" id="KW-0328">Glycosyltransferase</keyword>